<dbReference type="PROSITE" id="PS50222">
    <property type="entry name" value="EF_HAND_2"/>
    <property type="match status" value="1"/>
</dbReference>
<reference evidence="4" key="1">
    <citation type="submission" date="2025-08" db="UniProtKB">
        <authorList>
            <consortium name="RefSeq"/>
        </authorList>
    </citation>
    <scope>IDENTIFICATION</scope>
    <source>
        <tissue evidence="4">Liver</tissue>
    </source>
</reference>
<evidence type="ECO:0000256" key="1">
    <source>
        <dbReference type="SAM" id="MobiDB-lite"/>
    </source>
</evidence>
<feature type="region of interest" description="Disordered" evidence="1">
    <location>
        <begin position="1"/>
        <end position="73"/>
    </location>
</feature>
<proteinExistence type="predicted"/>
<dbReference type="GeneID" id="101828340"/>
<dbReference type="GO" id="GO:0005509">
    <property type="term" value="F:calcium ion binding"/>
    <property type="evidence" value="ECO:0007669"/>
    <property type="project" value="InterPro"/>
</dbReference>
<dbReference type="InterPro" id="IPR042847">
    <property type="entry name" value="EFC12"/>
</dbReference>
<dbReference type="PANTHER" id="PTHR47225:SF1">
    <property type="entry name" value="EF-HAND CALCIUM-BINDING DOMAIN-CONTAINING PROTEIN 12"/>
    <property type="match status" value="1"/>
</dbReference>
<sequence length="683" mass="77510">MRPILKKSSGEAGCPSPVKFSTKGCSLTSEGHKQARRDVGPAGLQAGVLDKPPPHPANVSQSDAESPGCTSPAQSKSLLKILAKYIGRTKRAATLGEPQKAEEKSISRVTFSSTPADFGVFPSYISINDDMDEEAPSHGPVFNPEVVTARCFRQLKEKDFRLPQSRRRIIIVPGTKDQVPAHPTMPPKAPPPPPPSFKTLDIQDTQEPAVDRKVWLSQRAKLRRQLETFGDVKKWLENKPHITPSEAKVLLMIRQEQRAPIDAITSTRKPKGQAPRPVYNSLPQLRLPKPSVLADLYSYLRSRKIKILEVFNRVEHGENQLISREEFIMALKAIGVPLKNQELEDIIIYLGSLGKQNAITTDALANTYKQWSLAQQRSTLPTAKEYYKLTGKRASLKHTQQKQQAVPAPQPPKMDLLTVPEVDTKMEGRPMTEEDMEDAGKRYRERRRRCKLCFPSIQYMESCRLVRSGTKPFDEHCLPSTISGDTEMLVNRARRDAFLVYLRCWELCEAYGLPLTEDILMRALLYPGDKIISLNEEVRPIRQPGGYYVDEKIVYSLSGFGIQGLYMLGEKKPDKLSVRKTSKKLKKMHFQEFEEFTGKLKAKKLSGLSSTHPNHFWPGHLLDKLRLYLPTVATDKSQAIFSYVEHKCHAYPTTRHSKEWWPMKDWAYMIYANYDANKVYSIN</sequence>
<dbReference type="eggNOG" id="ENOG502QSZS">
    <property type="taxonomic scope" value="Eukaryota"/>
</dbReference>
<evidence type="ECO:0000313" key="3">
    <source>
        <dbReference type="Proteomes" id="UP000886700"/>
    </source>
</evidence>
<feature type="domain" description="EF-hand" evidence="2">
    <location>
        <begin position="302"/>
        <end position="337"/>
    </location>
</feature>
<feature type="compositionally biased region" description="Basic and acidic residues" evidence="1">
    <location>
        <begin position="30"/>
        <end position="39"/>
    </location>
</feature>
<dbReference type="RefSeq" id="XP_012965720.1">
    <property type="nucleotide sequence ID" value="XM_013110266.3"/>
</dbReference>
<evidence type="ECO:0000259" key="2">
    <source>
        <dbReference type="PROSITE" id="PS50222"/>
    </source>
</evidence>
<gene>
    <name evidence="4" type="primary">Efcab12</name>
</gene>
<dbReference type="STRING" id="10036.ENSMAUP00000009503"/>
<name>A0A1U8BHQ0_MESAU</name>
<feature type="compositionally biased region" description="Polar residues" evidence="1">
    <location>
        <begin position="58"/>
        <end position="73"/>
    </location>
</feature>
<dbReference type="OrthoDB" id="10005811at2759"/>
<dbReference type="PANTHER" id="PTHR47225">
    <property type="entry name" value="EF-HAND CALCIUM-BINDING DOMAIN-CONTAINING PROTEIN 12"/>
    <property type="match status" value="1"/>
</dbReference>
<feature type="region of interest" description="Disordered" evidence="1">
    <location>
        <begin position="397"/>
        <end position="416"/>
    </location>
</feature>
<accession>A0A1U8BHQ0</accession>
<dbReference type="AlphaFoldDB" id="A0A1U8BHQ0"/>
<dbReference type="CTD" id="90288"/>
<evidence type="ECO:0000313" key="4">
    <source>
        <dbReference type="RefSeq" id="XP_012965720.1"/>
    </source>
</evidence>
<dbReference type="Proteomes" id="UP000886700">
    <property type="component" value="Unplaced"/>
</dbReference>
<keyword evidence="3" id="KW-1185">Reference proteome</keyword>
<dbReference type="SUPFAM" id="SSF47473">
    <property type="entry name" value="EF-hand"/>
    <property type="match status" value="1"/>
</dbReference>
<dbReference type="InterPro" id="IPR002048">
    <property type="entry name" value="EF_hand_dom"/>
</dbReference>
<organism evidence="3 4">
    <name type="scientific">Mesocricetus auratus</name>
    <name type="common">Golden hamster</name>
    <dbReference type="NCBI Taxonomy" id="10036"/>
    <lineage>
        <taxon>Eukaryota</taxon>
        <taxon>Metazoa</taxon>
        <taxon>Chordata</taxon>
        <taxon>Craniata</taxon>
        <taxon>Vertebrata</taxon>
        <taxon>Euteleostomi</taxon>
        <taxon>Mammalia</taxon>
        <taxon>Eutheria</taxon>
        <taxon>Euarchontoglires</taxon>
        <taxon>Glires</taxon>
        <taxon>Rodentia</taxon>
        <taxon>Myomorpha</taxon>
        <taxon>Muroidea</taxon>
        <taxon>Cricetidae</taxon>
        <taxon>Cricetinae</taxon>
        <taxon>Mesocricetus</taxon>
    </lineage>
</organism>
<dbReference type="InterPro" id="IPR011992">
    <property type="entry name" value="EF-hand-dom_pair"/>
</dbReference>
<dbReference type="KEGG" id="maua:101828340"/>
<protein>
    <submittedName>
        <fullName evidence="4">EF-hand calcium-binding domain-containing protein 12 isoform X1</fullName>
    </submittedName>
</protein>